<gene>
    <name evidence="1" type="primary">OSJNBa0026P23.12</name>
</gene>
<organism evidence="1 2">
    <name type="scientific">Oryza sativa subsp. japonica</name>
    <name type="common">Rice</name>
    <dbReference type="NCBI Taxonomy" id="39947"/>
    <lineage>
        <taxon>Eukaryota</taxon>
        <taxon>Viridiplantae</taxon>
        <taxon>Streptophyta</taxon>
        <taxon>Embryophyta</taxon>
        <taxon>Tracheophyta</taxon>
        <taxon>Spermatophyta</taxon>
        <taxon>Magnoliopsida</taxon>
        <taxon>Liliopsida</taxon>
        <taxon>Poales</taxon>
        <taxon>Poaceae</taxon>
        <taxon>BOP clade</taxon>
        <taxon>Oryzoideae</taxon>
        <taxon>Oryzeae</taxon>
        <taxon>Oryzinae</taxon>
        <taxon>Oryza</taxon>
        <taxon>Oryza sativa</taxon>
    </lineage>
</organism>
<accession>A0A0N7KM44</accession>
<proteinExistence type="predicted"/>
<dbReference type="AlphaFoldDB" id="A0A0N7KM44"/>
<dbReference type="OrthoDB" id="694286at2759"/>
<dbReference type="Proteomes" id="UP000000763">
    <property type="component" value="Chromosome 6"/>
</dbReference>
<protein>
    <submittedName>
        <fullName evidence="1">Uncharacterized protein</fullName>
    </submittedName>
</protein>
<evidence type="ECO:0000313" key="2">
    <source>
        <dbReference type="Proteomes" id="UP000000763"/>
    </source>
</evidence>
<evidence type="ECO:0000313" key="1">
    <source>
        <dbReference type="EMBL" id="BAD35752.1"/>
    </source>
</evidence>
<name>A0A0N7KM44_ORYSJ</name>
<reference evidence="2" key="1">
    <citation type="journal article" date="2005" name="Nature">
        <title>The map-based sequence of the rice genome.</title>
        <authorList>
            <consortium name="International rice genome sequencing project (IRGSP)"/>
            <person name="Matsumoto T."/>
            <person name="Wu J."/>
            <person name="Kanamori H."/>
            <person name="Katayose Y."/>
            <person name="Fujisawa M."/>
            <person name="Namiki N."/>
            <person name="Mizuno H."/>
            <person name="Yamamoto K."/>
            <person name="Antonio B.A."/>
            <person name="Baba T."/>
            <person name="Sakata K."/>
            <person name="Nagamura Y."/>
            <person name="Aoki H."/>
            <person name="Arikawa K."/>
            <person name="Arita K."/>
            <person name="Bito T."/>
            <person name="Chiden Y."/>
            <person name="Fujitsuka N."/>
            <person name="Fukunaka R."/>
            <person name="Hamada M."/>
            <person name="Harada C."/>
            <person name="Hayashi A."/>
            <person name="Hijishita S."/>
            <person name="Honda M."/>
            <person name="Hosokawa S."/>
            <person name="Ichikawa Y."/>
            <person name="Idonuma A."/>
            <person name="Iijima M."/>
            <person name="Ikeda M."/>
            <person name="Ikeno M."/>
            <person name="Ito K."/>
            <person name="Ito S."/>
            <person name="Ito T."/>
            <person name="Ito Y."/>
            <person name="Ito Y."/>
            <person name="Iwabuchi A."/>
            <person name="Kamiya K."/>
            <person name="Karasawa W."/>
            <person name="Kurita K."/>
            <person name="Katagiri S."/>
            <person name="Kikuta A."/>
            <person name="Kobayashi H."/>
            <person name="Kobayashi N."/>
            <person name="Machita K."/>
            <person name="Maehara T."/>
            <person name="Masukawa M."/>
            <person name="Mizubayashi T."/>
            <person name="Mukai Y."/>
            <person name="Nagasaki H."/>
            <person name="Nagata Y."/>
            <person name="Naito S."/>
            <person name="Nakashima M."/>
            <person name="Nakama Y."/>
            <person name="Nakamichi Y."/>
            <person name="Nakamura M."/>
            <person name="Meguro A."/>
            <person name="Negishi M."/>
            <person name="Ohta I."/>
            <person name="Ohta T."/>
            <person name="Okamoto M."/>
            <person name="Ono N."/>
            <person name="Saji S."/>
            <person name="Sakaguchi M."/>
            <person name="Sakai K."/>
            <person name="Shibata M."/>
            <person name="Shimokawa T."/>
            <person name="Song J."/>
            <person name="Takazaki Y."/>
            <person name="Terasawa K."/>
            <person name="Tsugane M."/>
            <person name="Tsuji K."/>
            <person name="Ueda S."/>
            <person name="Waki K."/>
            <person name="Yamagata H."/>
            <person name="Yamamoto M."/>
            <person name="Yamamoto S."/>
            <person name="Yamane H."/>
            <person name="Yoshiki S."/>
            <person name="Yoshihara R."/>
            <person name="Yukawa K."/>
            <person name="Zhong H."/>
            <person name="Yano M."/>
            <person name="Yuan Q."/>
            <person name="Ouyang S."/>
            <person name="Liu J."/>
            <person name="Jones K.M."/>
            <person name="Gansberger K."/>
            <person name="Moffat K."/>
            <person name="Hill J."/>
            <person name="Bera J."/>
            <person name="Fadrosh D."/>
            <person name="Jin S."/>
            <person name="Johri S."/>
            <person name="Kim M."/>
            <person name="Overton L."/>
            <person name="Reardon M."/>
            <person name="Tsitrin T."/>
            <person name="Vuong H."/>
            <person name="Weaver B."/>
            <person name="Ciecko A."/>
            <person name="Tallon L."/>
            <person name="Jackson J."/>
            <person name="Pai G."/>
            <person name="Aken S.V."/>
            <person name="Utterback T."/>
            <person name="Reidmuller S."/>
            <person name="Feldblyum T."/>
            <person name="Hsiao J."/>
            <person name="Zismann V."/>
            <person name="Iobst S."/>
            <person name="de Vazeille A.R."/>
            <person name="Buell C.R."/>
            <person name="Ying K."/>
            <person name="Li Y."/>
            <person name="Lu T."/>
            <person name="Huang Y."/>
            <person name="Zhao Q."/>
            <person name="Feng Q."/>
            <person name="Zhang L."/>
            <person name="Zhu J."/>
            <person name="Weng Q."/>
            <person name="Mu J."/>
            <person name="Lu Y."/>
            <person name="Fan D."/>
            <person name="Liu Y."/>
            <person name="Guan J."/>
            <person name="Zhang Y."/>
            <person name="Yu S."/>
            <person name="Liu X."/>
            <person name="Zhang Y."/>
            <person name="Hong G."/>
            <person name="Han B."/>
            <person name="Choisne N."/>
            <person name="Demange N."/>
            <person name="Orjeda G."/>
            <person name="Samain S."/>
            <person name="Cattolico L."/>
            <person name="Pelletier E."/>
            <person name="Couloux A."/>
            <person name="Segurens B."/>
            <person name="Wincker P."/>
            <person name="D'Hont A."/>
            <person name="Scarpelli C."/>
            <person name="Weissenbach J."/>
            <person name="Salanoubat M."/>
            <person name="Quetier F."/>
            <person name="Yu Y."/>
            <person name="Kim H.R."/>
            <person name="Rambo T."/>
            <person name="Currie J."/>
            <person name="Collura K."/>
            <person name="Luo M."/>
            <person name="Yang T."/>
            <person name="Ammiraju J.S.S."/>
            <person name="Engler F."/>
            <person name="Soderlund C."/>
            <person name="Wing R.A."/>
            <person name="Palmer L.E."/>
            <person name="de la Bastide M."/>
            <person name="Spiegel L."/>
            <person name="Nascimento L."/>
            <person name="Zutavern T."/>
            <person name="O'Shaughnessy A."/>
            <person name="Dike S."/>
            <person name="Dedhia N."/>
            <person name="Preston R."/>
            <person name="Balija V."/>
            <person name="McCombie W.R."/>
            <person name="Chow T."/>
            <person name="Chen H."/>
            <person name="Chung M."/>
            <person name="Chen C."/>
            <person name="Shaw J."/>
            <person name="Wu H."/>
            <person name="Hsiao K."/>
            <person name="Chao Y."/>
            <person name="Chu M."/>
            <person name="Cheng C."/>
            <person name="Hour A."/>
            <person name="Lee P."/>
            <person name="Lin S."/>
            <person name="Lin Y."/>
            <person name="Liou J."/>
            <person name="Liu S."/>
            <person name="Hsing Y."/>
            <person name="Raghuvanshi S."/>
            <person name="Mohanty A."/>
            <person name="Bharti A.K."/>
            <person name="Gaur A."/>
            <person name="Gupta V."/>
            <person name="Kumar D."/>
            <person name="Ravi V."/>
            <person name="Vij S."/>
            <person name="Kapur A."/>
            <person name="Khurana P."/>
            <person name="Khurana P."/>
            <person name="Khurana J.P."/>
            <person name="Tyagi A.K."/>
            <person name="Gaikwad K."/>
            <person name="Singh A."/>
            <person name="Dalal V."/>
            <person name="Srivastava S."/>
            <person name="Dixit A."/>
            <person name="Pal A.K."/>
            <person name="Ghazi I.A."/>
            <person name="Yadav M."/>
            <person name="Pandit A."/>
            <person name="Bhargava A."/>
            <person name="Sureshbabu K."/>
            <person name="Batra K."/>
            <person name="Sharma T.R."/>
            <person name="Mohapatra T."/>
            <person name="Singh N.K."/>
            <person name="Messing J."/>
            <person name="Nelson A.B."/>
            <person name="Fuks G."/>
            <person name="Kavchok S."/>
            <person name="Keizer G."/>
            <person name="Linton E."/>
            <person name="Llaca V."/>
            <person name="Song R."/>
            <person name="Tanyolac B."/>
            <person name="Young S."/>
            <person name="Ho-Il K."/>
            <person name="Hahn J.H."/>
            <person name="Sangsakoo G."/>
            <person name="Vanavichit A."/>
            <person name="de Mattos Luiz.A.T."/>
            <person name="Zimmer P.D."/>
            <person name="Malone G."/>
            <person name="Dellagostin O."/>
            <person name="de Oliveira A.C."/>
            <person name="Bevan M."/>
            <person name="Bancroft I."/>
            <person name="Minx P."/>
            <person name="Cordum H."/>
            <person name="Wilson R."/>
            <person name="Cheng Z."/>
            <person name="Jin W."/>
            <person name="Jiang J."/>
            <person name="Leong S.A."/>
            <person name="Iwama H."/>
            <person name="Gojobori T."/>
            <person name="Itoh T."/>
            <person name="Niimura Y."/>
            <person name="Fujii Y."/>
            <person name="Habara T."/>
            <person name="Sakai H."/>
            <person name="Sato Y."/>
            <person name="Wilson G."/>
            <person name="Kumar K."/>
            <person name="McCouch S."/>
            <person name="Juretic N."/>
            <person name="Hoen D."/>
            <person name="Wright S."/>
            <person name="Bruskiewich R."/>
            <person name="Bureau T."/>
            <person name="Miyao A."/>
            <person name="Hirochika H."/>
            <person name="Nishikawa T."/>
            <person name="Kadowaki K."/>
            <person name="Sugiura M."/>
            <person name="Burr B."/>
            <person name="Sasaki T."/>
        </authorList>
    </citation>
    <scope>NUCLEOTIDE SEQUENCE [LARGE SCALE GENOMIC DNA]</scope>
    <source>
        <strain evidence="2">cv. Nipponbare</strain>
    </source>
</reference>
<dbReference type="EMBL" id="AP004734">
    <property type="protein sequence ID" value="BAD35752.1"/>
    <property type="molecule type" value="Genomic_DNA"/>
</dbReference>
<sequence length="132" mass="14738">MDSNNYPLIGTLVSDHHGALSKRIVKRLSDALHKVVPKRFCRFGRFRKNMMNCAWMAICSNDCAFYVMKYMEAYDGSRDPIETLNIPTNSTIVPSSILFQLVSSDHNLADPRHPEMAAFLGPSVGDASEQAS</sequence>
<reference evidence="2" key="2">
    <citation type="journal article" date="2008" name="Nucleic Acids Res.">
        <title>The rice annotation project database (RAP-DB): 2008 update.</title>
        <authorList>
            <consortium name="The rice annotation project (RAP)"/>
        </authorList>
    </citation>
    <scope>GENOME REANNOTATION</scope>
    <source>
        <strain evidence="2">cv. Nipponbare</strain>
    </source>
</reference>